<evidence type="ECO:0000256" key="5">
    <source>
        <dbReference type="ARBA" id="ARBA00023157"/>
    </source>
</evidence>
<keyword evidence="4 10" id="KW-0560">Oxidoreductase</keyword>
<dbReference type="GO" id="GO:0004362">
    <property type="term" value="F:glutathione-disulfide reductase (NADPH) activity"/>
    <property type="evidence" value="ECO:0007669"/>
    <property type="project" value="UniProtKB-EC"/>
</dbReference>
<dbReference type="Proteomes" id="UP000007753">
    <property type="component" value="Plasmid pCHQ1"/>
</dbReference>
<gene>
    <name evidence="13" type="ordered locus">SJA_P1-01310</name>
</gene>
<proteinExistence type="inferred from homology"/>
<comment type="similarity">
    <text evidence="1 10">Belongs to the class-I pyridine nucleotide-disulfide oxidoreductase family.</text>
</comment>
<feature type="active site" description="Proton acceptor" evidence="7">
    <location>
        <position position="436"/>
    </location>
</feature>
<dbReference type="InterPro" id="IPR046952">
    <property type="entry name" value="GSHR/TRXR-like"/>
</dbReference>
<dbReference type="InterPro" id="IPR001100">
    <property type="entry name" value="Pyr_nuc-diS_OxRdtase"/>
</dbReference>
<evidence type="ECO:0000259" key="12">
    <source>
        <dbReference type="Pfam" id="PF07992"/>
    </source>
</evidence>
<feature type="binding site" evidence="8">
    <location>
        <position position="303"/>
    </location>
    <ligand>
        <name>FAD</name>
        <dbReference type="ChEBI" id="CHEBI:57692"/>
    </ligand>
</feature>
<dbReference type="Gene3D" id="3.50.50.60">
    <property type="entry name" value="FAD/NAD(P)-binding domain"/>
    <property type="match status" value="2"/>
</dbReference>
<evidence type="ECO:0000313" key="13">
    <source>
        <dbReference type="EMBL" id="BAI99083.1"/>
    </source>
</evidence>
<dbReference type="InterPro" id="IPR004099">
    <property type="entry name" value="Pyr_nucl-diS_OxRdtase_dimer"/>
</dbReference>
<evidence type="ECO:0000256" key="3">
    <source>
        <dbReference type="ARBA" id="ARBA00022827"/>
    </source>
</evidence>
<evidence type="ECO:0000256" key="2">
    <source>
        <dbReference type="ARBA" id="ARBA00022630"/>
    </source>
</evidence>
<dbReference type="RefSeq" id="WP_013041674.1">
    <property type="nucleotide sequence ID" value="NC_014007.1"/>
</dbReference>
<evidence type="ECO:0000313" key="14">
    <source>
        <dbReference type="Proteomes" id="UP000007753"/>
    </source>
</evidence>
<name>D4Z901_SPHIU</name>
<keyword evidence="8" id="KW-0520">NAD</keyword>
<comment type="cofactor">
    <cofactor evidence="8">
        <name>FAD</name>
        <dbReference type="ChEBI" id="CHEBI:57692"/>
    </cofactor>
    <text evidence="8">Binds 1 FAD per subunit.</text>
</comment>
<sequence length="447" mass="47579">MPQFDYDLFVIGAGSGGIRAARVAAAAGARVAVAEVSRVGGTCVIRGCVPKKMFVYGAQFAKDGRYRERLGWAGTEGTFDWQVLRDNVSAEVSRLEGLYRQTLFTHNINLFRGGARIVGPNAVDVAGSHLTAEKILIASGAKPTIPDVHGVEHGITSNEIFELESLPRSIVIIGGGYIAIEFAGILNSLGSEVTLLNRTHTILRSYDAELTAKLVDIYRARGIKLLFSTSLVGAERDVNGRIAMELSNGDHLVADALMFAVGRSPNITALGLDEVGVATGPNDGVTVDAENRTSVASIFAVGDVTDRIQLTPVAIREGHALADRFFNNRPADIDYTAVPSAVFSDPPLASVGLSEAAAKAAGIEVDIFSSDFRPMKHALQGSCERAFYKMIVDRASGAVIGLHLLGPEAPEILQIAAVAMRAGATKQHFDDTMALHPTMAEELVLLR</sequence>
<dbReference type="InterPro" id="IPR036188">
    <property type="entry name" value="FAD/NAD-bd_sf"/>
</dbReference>
<keyword evidence="3 8" id="KW-0274">FAD</keyword>
<dbReference type="PRINTS" id="PR00411">
    <property type="entry name" value="PNDRDTASEI"/>
</dbReference>
<dbReference type="InterPro" id="IPR023753">
    <property type="entry name" value="FAD/NAD-binding_dom"/>
</dbReference>
<evidence type="ECO:0000256" key="7">
    <source>
        <dbReference type="PIRSR" id="PIRSR000350-2"/>
    </source>
</evidence>
<dbReference type="SUPFAM" id="SSF55424">
    <property type="entry name" value="FAD/NAD-linked reductases, dimerisation (C-terminal) domain"/>
    <property type="match status" value="1"/>
</dbReference>
<dbReference type="GO" id="GO:0005829">
    <property type="term" value="C:cytosol"/>
    <property type="evidence" value="ECO:0007669"/>
    <property type="project" value="TreeGrafter"/>
</dbReference>
<evidence type="ECO:0000259" key="11">
    <source>
        <dbReference type="Pfam" id="PF02852"/>
    </source>
</evidence>
<dbReference type="EC" id="1.8.1.7" evidence="13"/>
<feature type="binding site" evidence="8">
    <location>
        <position position="262"/>
    </location>
    <ligand>
        <name>NAD(+)</name>
        <dbReference type="ChEBI" id="CHEBI:57540"/>
    </ligand>
</feature>
<keyword evidence="14" id="KW-1185">Reference proteome</keyword>
<dbReference type="InterPro" id="IPR012999">
    <property type="entry name" value="Pyr_OxRdtase_I_AS"/>
</dbReference>
<accession>D4Z901</accession>
<dbReference type="AlphaFoldDB" id="D4Z901"/>
<feature type="binding site" evidence="8">
    <location>
        <begin position="174"/>
        <end position="181"/>
    </location>
    <ligand>
        <name>NAD(+)</name>
        <dbReference type="ChEBI" id="CHEBI:57540"/>
    </ligand>
</feature>
<geneLocation type="plasmid" evidence="13 14">
    <name>pCHQ1</name>
</geneLocation>
<dbReference type="InterPro" id="IPR016156">
    <property type="entry name" value="FAD/NAD-linked_Rdtase_dimer_sf"/>
</dbReference>
<dbReference type="GO" id="GO:0045454">
    <property type="term" value="P:cell redox homeostasis"/>
    <property type="evidence" value="ECO:0007669"/>
    <property type="project" value="InterPro"/>
</dbReference>
<dbReference type="PIRSF" id="PIRSF000350">
    <property type="entry name" value="Mercury_reductase_MerA"/>
    <property type="match status" value="1"/>
</dbReference>
<feature type="binding site" evidence="8">
    <location>
        <position position="52"/>
    </location>
    <ligand>
        <name>FAD</name>
        <dbReference type="ChEBI" id="CHEBI:57692"/>
    </ligand>
</feature>
<keyword evidence="8" id="KW-0547">Nucleotide-binding</keyword>
<evidence type="ECO:0000256" key="4">
    <source>
        <dbReference type="ARBA" id="ARBA00023002"/>
    </source>
</evidence>
<dbReference type="Pfam" id="PF07992">
    <property type="entry name" value="Pyr_redox_2"/>
    <property type="match status" value="1"/>
</dbReference>
<dbReference type="PANTHER" id="PTHR42737:SF2">
    <property type="entry name" value="GLUTATHIONE REDUCTASE"/>
    <property type="match status" value="1"/>
</dbReference>
<dbReference type="GO" id="GO:0050660">
    <property type="term" value="F:flavin adenine dinucleotide binding"/>
    <property type="evidence" value="ECO:0007669"/>
    <property type="project" value="InterPro"/>
</dbReference>
<dbReference type="KEGG" id="sjp:SJA_P1-01310"/>
<reference evidence="13 14" key="1">
    <citation type="journal article" date="2010" name="J. Bacteriol.">
        <title>Complete genome sequence of the representative gamma-hexachlorocyclohexane-degrading bacterium Sphingobium japonicum UT26.</title>
        <authorList>
            <person name="Nagata Y."/>
            <person name="Ohtsubo Y."/>
            <person name="Endo R."/>
            <person name="Ichikawa N."/>
            <person name="Ankai A."/>
            <person name="Oguchi A."/>
            <person name="Fukui S."/>
            <person name="Fujita N."/>
            <person name="Tsuda M."/>
        </authorList>
    </citation>
    <scope>NUCLEOTIDE SEQUENCE [LARGE SCALE GENOMIC DNA]</scope>
    <source>
        <strain evidence="14">DSM 16413 / CCM 7287 / MTCC 6362 / UT26 / NBRC 101211 / UT26S</strain>
        <plasmid evidence="13 14">pCHQ1</plasmid>
    </source>
</reference>
<dbReference type="Gene3D" id="3.30.390.30">
    <property type="match status" value="1"/>
</dbReference>
<protein>
    <submittedName>
        <fullName evidence="13">Putative glutathione reductase</fullName>
        <ecNumber evidence="13">1.8.1.7</ecNumber>
    </submittedName>
</protein>
<dbReference type="Pfam" id="PF02852">
    <property type="entry name" value="Pyr_redox_dim"/>
    <property type="match status" value="1"/>
</dbReference>
<keyword evidence="5" id="KW-1015">Disulfide bond</keyword>
<dbReference type="GO" id="GO:0034599">
    <property type="term" value="P:cellular response to oxidative stress"/>
    <property type="evidence" value="ECO:0007669"/>
    <property type="project" value="TreeGrafter"/>
</dbReference>
<dbReference type="NCBIfam" id="NF004776">
    <property type="entry name" value="PRK06116.1"/>
    <property type="match status" value="1"/>
</dbReference>
<dbReference type="SUPFAM" id="SSF51905">
    <property type="entry name" value="FAD/NAD(P)-binding domain"/>
    <property type="match status" value="1"/>
</dbReference>
<dbReference type="EMBL" id="AP010805">
    <property type="protein sequence ID" value="BAI99083.1"/>
    <property type="molecule type" value="Genomic_DNA"/>
</dbReference>
<dbReference type="GeneID" id="29275692"/>
<evidence type="ECO:0000256" key="10">
    <source>
        <dbReference type="RuleBase" id="RU003691"/>
    </source>
</evidence>
<evidence type="ECO:0000256" key="9">
    <source>
        <dbReference type="PIRSR" id="PIRSR000350-4"/>
    </source>
</evidence>
<dbReference type="PRINTS" id="PR00368">
    <property type="entry name" value="FADPNR"/>
</dbReference>
<keyword evidence="6 10" id="KW-0676">Redox-active center</keyword>
<keyword evidence="2 10" id="KW-0285">Flavoprotein</keyword>
<dbReference type="GO" id="GO:0006749">
    <property type="term" value="P:glutathione metabolic process"/>
    <property type="evidence" value="ECO:0007669"/>
    <property type="project" value="TreeGrafter"/>
</dbReference>
<dbReference type="PANTHER" id="PTHR42737">
    <property type="entry name" value="GLUTATHIONE REDUCTASE"/>
    <property type="match status" value="1"/>
</dbReference>
<feature type="domain" description="Pyridine nucleotide-disulphide oxidoreductase dimerisation" evidence="11">
    <location>
        <begin position="338"/>
        <end position="444"/>
    </location>
</feature>
<evidence type="ECO:0000256" key="6">
    <source>
        <dbReference type="ARBA" id="ARBA00023284"/>
    </source>
</evidence>
<keyword evidence="13" id="KW-0614">Plasmid</keyword>
<organism evidence="13 14">
    <name type="scientific">Sphingobium indicum (strain DSM 16413 / CCM 7287 / MTCC 6362 / UT26 / NBRC 101211 / UT26S)</name>
    <name type="common">Sphingobium japonicum</name>
    <dbReference type="NCBI Taxonomy" id="452662"/>
    <lineage>
        <taxon>Bacteria</taxon>
        <taxon>Pseudomonadati</taxon>
        <taxon>Pseudomonadota</taxon>
        <taxon>Alphaproteobacteria</taxon>
        <taxon>Sphingomonadales</taxon>
        <taxon>Sphingomonadaceae</taxon>
        <taxon>Sphingobium</taxon>
    </lineage>
</organism>
<evidence type="ECO:0000256" key="8">
    <source>
        <dbReference type="PIRSR" id="PIRSR000350-3"/>
    </source>
</evidence>
<dbReference type="PROSITE" id="PS00076">
    <property type="entry name" value="PYRIDINE_REDOX_1"/>
    <property type="match status" value="1"/>
</dbReference>
<feature type="disulfide bond" description="Redox-active" evidence="9">
    <location>
        <begin position="43"/>
        <end position="48"/>
    </location>
</feature>
<feature type="domain" description="FAD/NAD(P)-binding" evidence="12">
    <location>
        <begin position="6"/>
        <end position="318"/>
    </location>
</feature>
<dbReference type="HOGENOM" id="CLU_016755_2_1_5"/>
<evidence type="ECO:0000256" key="1">
    <source>
        <dbReference type="ARBA" id="ARBA00007532"/>
    </source>
</evidence>